<dbReference type="SMART" id="SM00409">
    <property type="entry name" value="IG"/>
    <property type="match status" value="3"/>
</dbReference>
<dbReference type="PROSITE" id="PS50853">
    <property type="entry name" value="FN3"/>
    <property type="match status" value="9"/>
</dbReference>
<dbReference type="InterPro" id="IPR003961">
    <property type="entry name" value="FN3_dom"/>
</dbReference>
<feature type="domain" description="Fibronectin type-III" evidence="22">
    <location>
        <begin position="435"/>
        <end position="534"/>
    </location>
</feature>
<keyword evidence="12" id="KW-0675">Receptor</keyword>
<feature type="domain" description="Ig-like" evidence="21">
    <location>
        <begin position="154"/>
        <end position="241"/>
    </location>
</feature>
<feature type="transmembrane region" description="Helical" evidence="17">
    <location>
        <begin position="1365"/>
        <end position="1390"/>
    </location>
</feature>
<dbReference type="STRING" id="7574.A0A1S3HQ57"/>
<dbReference type="FunFam" id="3.90.190.10:FF:000001">
    <property type="entry name" value="Receptor-type tyrosine-protein phosphatase F isoform A"/>
    <property type="match status" value="1"/>
</dbReference>
<keyword evidence="7" id="KW-0378">Hydrolase</keyword>
<evidence type="ECO:0000256" key="3">
    <source>
        <dbReference type="ARBA" id="ARBA00013064"/>
    </source>
</evidence>
<evidence type="ECO:0000256" key="1">
    <source>
        <dbReference type="ARBA" id="ARBA00004479"/>
    </source>
</evidence>
<evidence type="ECO:0000256" key="2">
    <source>
        <dbReference type="ARBA" id="ARBA00010504"/>
    </source>
</evidence>
<dbReference type="InterPro" id="IPR013098">
    <property type="entry name" value="Ig_I-set"/>
</dbReference>
<feature type="domain" description="Tyrosine-protein phosphatase" evidence="19">
    <location>
        <begin position="1747"/>
        <end position="2006"/>
    </location>
</feature>
<dbReference type="RefSeq" id="XP_013388166.1">
    <property type="nucleotide sequence ID" value="XM_013532712.2"/>
</dbReference>
<dbReference type="CDD" id="cd14553">
    <property type="entry name" value="R-PTPc-LAR-1"/>
    <property type="match status" value="1"/>
</dbReference>
<reference evidence="24 25" key="1">
    <citation type="submission" date="2025-04" db="UniProtKB">
        <authorList>
            <consortium name="RefSeq"/>
        </authorList>
    </citation>
    <scope>IDENTIFICATION</scope>
    <source>
        <tissue evidence="24 25">Gonads</tissue>
    </source>
</reference>
<feature type="domain" description="Fibronectin type-III" evidence="22">
    <location>
        <begin position="538"/>
        <end position="629"/>
    </location>
</feature>
<evidence type="ECO:0000313" key="29">
    <source>
        <dbReference type="RefSeq" id="XP_013388165.1"/>
    </source>
</evidence>
<dbReference type="FunFam" id="2.60.40.10:FF:000036">
    <property type="entry name" value="receptor-type tyrosine-protein phosphatase delta isoform X1"/>
    <property type="match status" value="1"/>
</dbReference>
<dbReference type="RefSeq" id="XP_013388167.1">
    <property type="nucleotide sequence ID" value="XM_013532713.2"/>
</dbReference>
<name>A0A1S3HQ57_LINAN</name>
<dbReference type="SMART" id="SM00408">
    <property type="entry name" value="IGc2"/>
    <property type="match status" value="3"/>
</dbReference>
<proteinExistence type="inferred from homology"/>
<evidence type="ECO:0000256" key="11">
    <source>
        <dbReference type="ARBA" id="ARBA00023157"/>
    </source>
</evidence>
<comment type="subcellular location">
    <subcellularLocation>
        <location evidence="1">Membrane</location>
        <topology evidence="1">Single-pass type I membrane protein</topology>
    </subcellularLocation>
</comment>
<dbReference type="PROSITE" id="PS50835">
    <property type="entry name" value="IG_LIKE"/>
    <property type="match status" value="3"/>
</dbReference>
<dbReference type="SMART" id="SM00194">
    <property type="entry name" value="PTPc"/>
    <property type="match status" value="2"/>
</dbReference>
<feature type="domain" description="Tyrosine-protein phosphatase" evidence="19">
    <location>
        <begin position="1460"/>
        <end position="1715"/>
    </location>
</feature>
<keyword evidence="23" id="KW-1185">Reference proteome</keyword>
<evidence type="ECO:0000313" key="26">
    <source>
        <dbReference type="RefSeq" id="XP_013388162.1"/>
    </source>
</evidence>
<keyword evidence="5 18" id="KW-0732">Signal</keyword>
<evidence type="ECO:0000256" key="16">
    <source>
        <dbReference type="SAM" id="MobiDB-lite"/>
    </source>
</evidence>
<dbReference type="GO" id="GO:0016020">
    <property type="term" value="C:membrane"/>
    <property type="evidence" value="ECO:0007669"/>
    <property type="project" value="UniProtKB-SubCell"/>
</dbReference>
<evidence type="ECO:0000259" key="19">
    <source>
        <dbReference type="PROSITE" id="PS50055"/>
    </source>
</evidence>
<dbReference type="RefSeq" id="XP_013388159.1">
    <property type="nucleotide sequence ID" value="XM_013532705.1"/>
</dbReference>
<evidence type="ECO:0000313" key="28">
    <source>
        <dbReference type="RefSeq" id="XP_013388164.1"/>
    </source>
</evidence>
<dbReference type="RefSeq" id="XP_013388161.1">
    <property type="nucleotide sequence ID" value="XM_013532707.1"/>
</dbReference>
<keyword evidence="8" id="KW-0904">Protein phosphatase</keyword>
<dbReference type="RefSeq" id="XP_013388162.1">
    <property type="nucleotide sequence ID" value="XM_013532708.2"/>
</dbReference>
<feature type="domain" description="Fibronectin type-III" evidence="22">
    <location>
        <begin position="339"/>
        <end position="430"/>
    </location>
</feature>
<dbReference type="Pfam" id="PF13927">
    <property type="entry name" value="Ig_3"/>
    <property type="match status" value="1"/>
</dbReference>
<evidence type="ECO:0000256" key="14">
    <source>
        <dbReference type="ARBA" id="ARBA00023319"/>
    </source>
</evidence>
<feature type="domain" description="Ig-like" evidence="21">
    <location>
        <begin position="249"/>
        <end position="334"/>
    </location>
</feature>
<keyword evidence="13" id="KW-0325">Glycoprotein</keyword>
<evidence type="ECO:0000313" key="23">
    <source>
        <dbReference type="Proteomes" id="UP000085678"/>
    </source>
</evidence>
<evidence type="ECO:0000256" key="12">
    <source>
        <dbReference type="ARBA" id="ARBA00023170"/>
    </source>
</evidence>
<dbReference type="InterPro" id="IPR003595">
    <property type="entry name" value="Tyr_Pase_cat"/>
</dbReference>
<dbReference type="InterPro" id="IPR016130">
    <property type="entry name" value="Tyr_Pase_AS"/>
</dbReference>
<dbReference type="Pfam" id="PF07679">
    <property type="entry name" value="I-set"/>
    <property type="match status" value="1"/>
</dbReference>
<dbReference type="Pfam" id="PF00102">
    <property type="entry name" value="Y_phosphatase"/>
    <property type="match status" value="2"/>
</dbReference>
<feature type="domain" description="Fibronectin type-III" evidence="22">
    <location>
        <begin position="1132"/>
        <end position="1229"/>
    </location>
</feature>
<evidence type="ECO:0000256" key="4">
    <source>
        <dbReference type="ARBA" id="ARBA00022692"/>
    </source>
</evidence>
<evidence type="ECO:0000313" key="32">
    <source>
        <dbReference type="RefSeq" id="XP_013388168.1"/>
    </source>
</evidence>
<dbReference type="SMART" id="SM00060">
    <property type="entry name" value="FN3"/>
    <property type="match status" value="9"/>
</dbReference>
<evidence type="ECO:0000256" key="9">
    <source>
        <dbReference type="ARBA" id="ARBA00022989"/>
    </source>
</evidence>
<dbReference type="PROSITE" id="PS50056">
    <property type="entry name" value="TYR_PHOSPHATASE_2"/>
    <property type="match status" value="2"/>
</dbReference>
<evidence type="ECO:0000259" key="21">
    <source>
        <dbReference type="PROSITE" id="PS50835"/>
    </source>
</evidence>
<feature type="region of interest" description="Disordered" evidence="16">
    <location>
        <begin position="1399"/>
        <end position="1419"/>
    </location>
</feature>
<dbReference type="RefSeq" id="XP_013388169.1">
    <property type="nucleotide sequence ID" value="XM_013532715.1"/>
</dbReference>
<evidence type="ECO:0000256" key="13">
    <source>
        <dbReference type="ARBA" id="ARBA00023180"/>
    </source>
</evidence>
<dbReference type="InterPro" id="IPR000242">
    <property type="entry name" value="PTP_cat"/>
</dbReference>
<comment type="catalytic activity">
    <reaction evidence="15">
        <text>O-phospho-L-tyrosyl-[protein] + H2O = L-tyrosyl-[protein] + phosphate</text>
        <dbReference type="Rhea" id="RHEA:10684"/>
        <dbReference type="Rhea" id="RHEA-COMP:10136"/>
        <dbReference type="Rhea" id="RHEA-COMP:20101"/>
        <dbReference type="ChEBI" id="CHEBI:15377"/>
        <dbReference type="ChEBI" id="CHEBI:43474"/>
        <dbReference type="ChEBI" id="CHEBI:46858"/>
        <dbReference type="ChEBI" id="CHEBI:61978"/>
        <dbReference type="EC" id="3.1.3.48"/>
    </reaction>
</comment>
<dbReference type="RefSeq" id="XP_013388170.1">
    <property type="nucleotide sequence ID" value="XM_013532716.1"/>
</dbReference>
<dbReference type="FunFam" id="2.60.40.10:FF:000023">
    <property type="entry name" value="receptor-type tyrosine-protein phosphatase delta isoform X2"/>
    <property type="match status" value="1"/>
</dbReference>
<dbReference type="KEGG" id="lak:106157176"/>
<evidence type="ECO:0000313" key="37">
    <source>
        <dbReference type="RefSeq" id="XP_013388174.1"/>
    </source>
</evidence>
<evidence type="ECO:0000313" key="25">
    <source>
        <dbReference type="RefSeq" id="XP_013388161.1"/>
    </source>
</evidence>
<feature type="domain" description="Fibronectin type-III" evidence="22">
    <location>
        <begin position="1036"/>
        <end position="1128"/>
    </location>
</feature>
<evidence type="ECO:0000313" key="31">
    <source>
        <dbReference type="RefSeq" id="XP_013388167.1"/>
    </source>
</evidence>
<evidence type="ECO:0000256" key="10">
    <source>
        <dbReference type="ARBA" id="ARBA00023136"/>
    </source>
</evidence>
<evidence type="ECO:0000313" key="35">
    <source>
        <dbReference type="RefSeq" id="XP_013388172.1"/>
    </source>
</evidence>
<dbReference type="Gene3D" id="3.90.190.10">
    <property type="entry name" value="Protein tyrosine phosphatase superfamily"/>
    <property type="match status" value="2"/>
</dbReference>
<protein>
    <recommendedName>
        <fullName evidence="3">protein-tyrosine-phosphatase</fullName>
        <ecNumber evidence="3">3.1.3.48</ecNumber>
    </recommendedName>
</protein>
<dbReference type="InterPro" id="IPR036179">
    <property type="entry name" value="Ig-like_dom_sf"/>
</dbReference>
<evidence type="ECO:0000256" key="17">
    <source>
        <dbReference type="SAM" id="Phobius"/>
    </source>
</evidence>
<dbReference type="RefSeq" id="XP_013388164.1">
    <property type="nucleotide sequence ID" value="XM_013532710.1"/>
</dbReference>
<evidence type="ECO:0000259" key="22">
    <source>
        <dbReference type="PROSITE" id="PS50853"/>
    </source>
</evidence>
<evidence type="ECO:0000313" key="38">
    <source>
        <dbReference type="RefSeq" id="XP_013388175.1"/>
    </source>
</evidence>
<dbReference type="Pfam" id="PF00041">
    <property type="entry name" value="fn3"/>
    <property type="match status" value="9"/>
</dbReference>
<keyword evidence="6" id="KW-0677">Repeat</keyword>
<dbReference type="PANTHER" id="PTHR46957">
    <property type="entry name" value="CYTOKINE RECEPTOR"/>
    <property type="match status" value="1"/>
</dbReference>
<evidence type="ECO:0000313" key="36">
    <source>
        <dbReference type="RefSeq" id="XP_013388173.1"/>
    </source>
</evidence>
<dbReference type="RefSeq" id="XP_013388163.1">
    <property type="nucleotide sequence ID" value="XM_013532709.1"/>
</dbReference>
<dbReference type="PRINTS" id="PR00014">
    <property type="entry name" value="FNTYPEIII"/>
</dbReference>
<accession>A0A1S3HQ57</accession>
<dbReference type="InterPro" id="IPR007110">
    <property type="entry name" value="Ig-like_dom"/>
</dbReference>
<dbReference type="PROSITE" id="PS00383">
    <property type="entry name" value="TYR_PHOSPHATASE_1"/>
    <property type="match status" value="1"/>
</dbReference>
<dbReference type="FunFam" id="2.60.40.10:FF:000082">
    <property type="entry name" value="receptor-type tyrosine-protein phosphatase delta isoform X2"/>
    <property type="match status" value="1"/>
</dbReference>
<dbReference type="OrthoDB" id="10253954at2759"/>
<feature type="domain" description="Fibronectin type-III" evidence="22">
    <location>
        <begin position="736"/>
        <end position="837"/>
    </location>
</feature>
<feature type="domain" description="Ig-like" evidence="21">
    <location>
        <begin position="50"/>
        <end position="141"/>
    </location>
</feature>
<dbReference type="FunFam" id="2.60.40.10:FF:000027">
    <property type="entry name" value="receptor-type tyrosine-protein phosphatase delta isoform X1"/>
    <property type="match status" value="1"/>
</dbReference>
<keyword evidence="9 17" id="KW-1133">Transmembrane helix</keyword>
<dbReference type="FunFam" id="2.60.40.10:FF:000015">
    <property type="entry name" value="receptor-type tyrosine-protein phosphatase delta isoform X2"/>
    <property type="match status" value="1"/>
</dbReference>
<feature type="domain" description="Fibronectin type-III" evidence="22">
    <location>
        <begin position="939"/>
        <end position="1032"/>
    </location>
</feature>
<evidence type="ECO:0000256" key="8">
    <source>
        <dbReference type="ARBA" id="ARBA00022912"/>
    </source>
</evidence>
<evidence type="ECO:0000256" key="6">
    <source>
        <dbReference type="ARBA" id="ARBA00022737"/>
    </source>
</evidence>
<evidence type="ECO:0000256" key="7">
    <source>
        <dbReference type="ARBA" id="ARBA00022801"/>
    </source>
</evidence>
<dbReference type="GeneID" id="106157176"/>
<dbReference type="RefSeq" id="XP_013388175.1">
    <property type="nucleotide sequence ID" value="XM_013532721.1"/>
</dbReference>
<dbReference type="SMART" id="SM00404">
    <property type="entry name" value="PTPc_motif"/>
    <property type="match status" value="2"/>
</dbReference>
<feature type="domain" description="Fibronectin type-III" evidence="22">
    <location>
        <begin position="634"/>
        <end position="732"/>
    </location>
</feature>
<feature type="domain" description="Tyrosine specific protein phosphatases" evidence="20">
    <location>
        <begin position="1635"/>
        <end position="1706"/>
    </location>
</feature>
<feature type="chain" id="PRO_5014545758" description="protein-tyrosine-phosphatase" evidence="18">
    <location>
        <begin position="27"/>
        <end position="2015"/>
    </location>
</feature>
<keyword evidence="14" id="KW-0393">Immunoglobulin domain</keyword>
<evidence type="ECO:0000313" key="27">
    <source>
        <dbReference type="RefSeq" id="XP_013388163.1"/>
    </source>
</evidence>
<gene>
    <name evidence="24 25 26 27 28 29 30 31 32 33 34 35 36 37 38" type="primary">LOC106157176</name>
</gene>
<dbReference type="PRINTS" id="PR00700">
    <property type="entry name" value="PRTYPHPHTASE"/>
</dbReference>
<dbReference type="FunFam" id="2.60.40.10:FF:000010">
    <property type="entry name" value="receptor-type tyrosine-protein phosphatase delta isoform X1"/>
    <property type="match status" value="1"/>
</dbReference>
<keyword evidence="10 17" id="KW-0472">Membrane</keyword>
<evidence type="ECO:0000256" key="18">
    <source>
        <dbReference type="SAM" id="SignalP"/>
    </source>
</evidence>
<dbReference type="FunFam" id="2.60.40.10:FF:000028">
    <property type="entry name" value="Neuronal cell adhesion molecule"/>
    <property type="match status" value="3"/>
</dbReference>
<dbReference type="EC" id="3.1.3.48" evidence="3"/>
<evidence type="ECO:0000256" key="15">
    <source>
        <dbReference type="ARBA" id="ARBA00051722"/>
    </source>
</evidence>
<dbReference type="InterPro" id="IPR000387">
    <property type="entry name" value="Tyr_Pase_dom"/>
</dbReference>
<dbReference type="RefSeq" id="XP_013388172.1">
    <property type="nucleotide sequence ID" value="XM_013532718.1"/>
</dbReference>
<feature type="domain" description="Fibronectin type-III" evidence="22">
    <location>
        <begin position="841"/>
        <end position="934"/>
    </location>
</feature>
<dbReference type="Proteomes" id="UP000085678">
    <property type="component" value="Unplaced"/>
</dbReference>
<dbReference type="Gene3D" id="2.60.40.10">
    <property type="entry name" value="Immunoglobulins"/>
    <property type="match status" value="12"/>
</dbReference>
<dbReference type="PANTHER" id="PTHR46957:SF6">
    <property type="entry name" value="PROTEIN-TYROSINE-PHOSPHATASE"/>
    <property type="match status" value="1"/>
</dbReference>
<comment type="similarity">
    <text evidence="2">Belongs to the protein-tyrosine phosphatase family. Receptor class 2A subfamily.</text>
</comment>
<feature type="signal peptide" evidence="18">
    <location>
        <begin position="1"/>
        <end position="26"/>
    </location>
</feature>
<dbReference type="CDD" id="cd00063">
    <property type="entry name" value="FN3"/>
    <property type="match status" value="9"/>
</dbReference>
<dbReference type="InterPro" id="IPR036116">
    <property type="entry name" value="FN3_sf"/>
</dbReference>
<dbReference type="RefSeq" id="XP_013388165.1">
    <property type="nucleotide sequence ID" value="XM_013532711.2"/>
</dbReference>
<dbReference type="RefSeq" id="XP_013388174.1">
    <property type="nucleotide sequence ID" value="XM_013532720.2"/>
</dbReference>
<dbReference type="PROSITE" id="PS50055">
    <property type="entry name" value="TYR_PHOSPHATASE_PTP"/>
    <property type="match status" value="2"/>
</dbReference>
<keyword evidence="4 17" id="KW-0812">Transmembrane</keyword>
<evidence type="ECO:0000313" key="33">
    <source>
        <dbReference type="RefSeq" id="XP_013388169.1"/>
    </source>
</evidence>
<feature type="domain" description="Tyrosine specific protein phosphatases" evidence="20">
    <location>
        <begin position="1924"/>
        <end position="1997"/>
    </location>
</feature>
<evidence type="ECO:0000313" key="34">
    <source>
        <dbReference type="RefSeq" id="XP_013388170.1"/>
    </source>
</evidence>
<evidence type="ECO:0000256" key="5">
    <source>
        <dbReference type="ARBA" id="ARBA00022729"/>
    </source>
</evidence>
<dbReference type="RefSeq" id="XP_013388168.1">
    <property type="nucleotide sequence ID" value="XM_013532714.1"/>
</dbReference>
<dbReference type="FunFam" id="3.90.190.10:FF:000002">
    <property type="entry name" value="receptor-type tyrosine-protein phosphatase delta isoform X2"/>
    <property type="match status" value="1"/>
</dbReference>
<feature type="region of interest" description="Disordered" evidence="16">
    <location>
        <begin position="417"/>
        <end position="441"/>
    </location>
</feature>
<sequence length="2015" mass="227953">MKPSLGDQVLIFLATLCLASCRLSEADDGNLRANTSTLEFRFVNYVTHEPSIIQSPQSKKAPNGGIVSFFCKASGNPAPDIKWQKNGNDLGTSKQRYLVFDMPFGSVLRIEPVRQRRDDAMFTCTATNGVGEAASAQAQLTVYPNDMEMPRTAPKIVVQPNLKSVEKDRPASMQCATEGTPPPRIYWLKDYIPVDISDPRITVSESGTLNIMNSRKSDQGKYECVAENEAGVAYSYAANLYVRVRNVAPRFSIQPPEMLDVMPGGDINITCVAVGSPMPVVRWKLGVTDLAPVADAPLGKNVLILKDVQQSANYTCFAASDLGNIEAITQVKVKALPNPPVHLEISEVTATSVKLSWDEGNNDPIDSYIINYKPKYKQGVESKSISGIVETEHTITGLVSYTIYEFRVVAVNNIGRGRPSEPKECTTGEQQPSTPPRNVRARPLSTSTLYVQWDEPEIPNGLILGYQVYYTLKEEGENLAERPYYTWQNMAVTDKVANIRNLSPNRTYVVCVLGRTSVGDGPPSEYVEVLTRQGVPEQPRNLQTEVRGPDQIYVTWEKPENSDDIITSYELYYQSPSRGKVRVTIQPPVESYLLEDLIPATVYNIHVLAKSERGTGPESPVVQATTQEFTPSAPPQDVTGEIEGATAIIIKWSPPPLNARNGQITEYKIRYVETESGQQLQEASVVTVLGEKDSVVIRNLKIWTKYTIWVQAATRVGPGPNSVPIVVRTDEAVPGRPERVRVETVNSTAIRVRWSSPAPDKRNGIIRAYVVIYGKIDISSMQLIGSRKRHTISGGQVTETVITGLQPDSSYKFQVAAVTGKGDGIYSKGKIAKTLGAVPERPRSFRVNLINEDPPMVQLVWQRPRNIYGALQAYKLEYGKVGSDKFETIALEAEQYQRTVTSLDRGAEYEFRLSARNTVDYGEKAVQNIKTPDSVPYGYPMNFTMSAKTSTVAQLSWKPPPADQCNGRIIMYEIEYYKKLDDINSFSLNVSQMETEVSGLETNEVYLFQIKAYTSKGPGPWSPKYQFKTYKQLPAAPTNIKLRRTSHSTIQVTWNAPNFPIKGYRIFYSSFPNRDMDLWTKKTIPPVTATDLIQLTDSCYYVRVQAQSLDGRFGNLSDQEENCEQPPEIPQCVRSFTAVDTSSDYVVLDWDPPLTPGVVKYKILYEGSQRDILVHPRSEITVRNQERVKISELFPETRYTFNISAQFLDGSLGPYVYTLAETQRGVLERPQFRKMNEDKTIGFQLKSRSRIGKVDYYWVVVVPKSHFDIKEPNEFEENELQSDISPAYIAAQFEGNNLPDMFSLSDGNMYGNYRNKRLDENEEYKVFLRAVTTENEVTSSDYSEPFSLKRGVPPRRSPLTPAGGGFIWIVGVVAAVILLIIFIVIVFFVVRRKSKRKEKAPEPTKVFVDPTPPGPQHPTDPVEMRRMNFQTPAMISHPPIPVEQLAEHIDRLKAQDNLKFSQEYESIEPGQQFTWDNSNLEVNKPKNRYANVIAYDHSRVILQPLDAITGSDYINANYMDGYRKQNAYIATQGPLPETFCDFWRMVWEQRSATIVMMTKLEERSRIKCDQYWPLRGTENYGVMQVTILDIMDLATYTIRTFQLSRQGYPEKREVKQFQFTAWPDHGVPDHPTPLLMFMRRVKASTPPDSGPMITHCSAGVGRTGAFIVIDAMLERIRHERTVDIYGHVTCLRAQRNYMVQTEDQYIFIHDALLEAVTCGNTEIPARNLYAHLQKLTQPEPGETVTGMELEFKRLAHTKANPSRFVSANLPVNKFKNRLVNILPYENTRVCLQPIRGVDGSDYINASYIDGYRYRGAYIATQGPLGETTEDFWRMLWEHNSTIIVMLTKLREMGREKCHQYWPSERSARYQYFVVDPMAEYNMPQYILREFKVTDARDGQSRTIRQFQFTDWPEQGVPKSGEGFIDFIGQVHKTKEQFGQDGPISVHCSAGVGRTGVFIALSIVLERMRYEGVVDLFQTVRMLRTQRPAMVQTEDQYQFCYRAALEYLGSFDHYAN</sequence>
<dbReference type="InterPro" id="IPR003599">
    <property type="entry name" value="Ig_sub"/>
</dbReference>
<dbReference type="InterPro" id="IPR029021">
    <property type="entry name" value="Prot-tyrosine_phosphatase-like"/>
</dbReference>
<dbReference type="SUPFAM" id="SSF52799">
    <property type="entry name" value="(Phosphotyrosine protein) phosphatases II"/>
    <property type="match status" value="2"/>
</dbReference>
<evidence type="ECO:0000313" key="24">
    <source>
        <dbReference type="RefSeq" id="XP_013388159.1"/>
    </source>
</evidence>
<dbReference type="SUPFAM" id="SSF49265">
    <property type="entry name" value="Fibronectin type III"/>
    <property type="match status" value="5"/>
</dbReference>
<dbReference type="RefSeq" id="XP_013388173.1">
    <property type="nucleotide sequence ID" value="XM_013532719.1"/>
</dbReference>
<dbReference type="InterPro" id="IPR013783">
    <property type="entry name" value="Ig-like_fold"/>
</dbReference>
<keyword evidence="11" id="KW-1015">Disulfide bond</keyword>
<organism evidence="23 35">
    <name type="scientific">Lingula anatina</name>
    <name type="common">Brachiopod</name>
    <name type="synonym">Lingula unguis</name>
    <dbReference type="NCBI Taxonomy" id="7574"/>
    <lineage>
        <taxon>Eukaryota</taxon>
        <taxon>Metazoa</taxon>
        <taxon>Spiralia</taxon>
        <taxon>Lophotrochozoa</taxon>
        <taxon>Brachiopoda</taxon>
        <taxon>Linguliformea</taxon>
        <taxon>Lingulata</taxon>
        <taxon>Lingulida</taxon>
        <taxon>Linguloidea</taxon>
        <taxon>Lingulidae</taxon>
        <taxon>Lingula</taxon>
    </lineage>
</organism>
<dbReference type="InterPro" id="IPR050713">
    <property type="entry name" value="RTP_Phos/Ushers"/>
</dbReference>
<dbReference type="InterPro" id="IPR003598">
    <property type="entry name" value="Ig_sub2"/>
</dbReference>
<dbReference type="GO" id="GO:0004725">
    <property type="term" value="F:protein tyrosine phosphatase activity"/>
    <property type="evidence" value="ECO:0007669"/>
    <property type="project" value="UniProtKB-EC"/>
</dbReference>
<dbReference type="SUPFAM" id="SSF48726">
    <property type="entry name" value="Immunoglobulin"/>
    <property type="match status" value="3"/>
</dbReference>
<evidence type="ECO:0000313" key="30">
    <source>
        <dbReference type="RefSeq" id="XP_013388166.1"/>
    </source>
</evidence>
<evidence type="ECO:0000259" key="20">
    <source>
        <dbReference type="PROSITE" id="PS50056"/>
    </source>
</evidence>